<accession>A0A812UT90</accession>
<evidence type="ECO:0000313" key="4">
    <source>
        <dbReference type="Proteomes" id="UP000604046"/>
    </source>
</evidence>
<evidence type="ECO:0000256" key="1">
    <source>
        <dbReference type="SAM" id="Coils"/>
    </source>
</evidence>
<dbReference type="OrthoDB" id="438109at2759"/>
<name>A0A812UT90_9DINO</name>
<sequence>MPDAASVADDSRQILIDQVKSHQKASAAFQKAWHAYCDEHGDGIYDPARHKIQLLEEFLKTAASKVAGSKRKRKEATGSGSESSRSRTRRRRRHGKGRRRAHGRRHRRDRRRRDHRGRRRRKGRRKRSRSRSSSGSSERSGLPSRATAIKGAERAVAAAAEELSRLKADPDAGVDNPAIDEKQKEEMDNGLRTLQREADAELQAQLEEVKEKLAREKVSRLVEAEEKLDQAISERLKEAEDKLRQEAQGRIDEARNLAQAKVEAIMADARPKIESSWLDQLNDLESKARAARAAADALTKS</sequence>
<reference evidence="3" key="1">
    <citation type="submission" date="2021-02" db="EMBL/GenBank/DDBJ databases">
        <authorList>
            <person name="Dougan E. K."/>
            <person name="Rhodes N."/>
            <person name="Thang M."/>
            <person name="Chan C."/>
        </authorList>
    </citation>
    <scope>NUCLEOTIDE SEQUENCE</scope>
</reference>
<keyword evidence="4" id="KW-1185">Reference proteome</keyword>
<feature type="compositionally biased region" description="Basic residues" evidence="2">
    <location>
        <begin position="86"/>
        <end position="130"/>
    </location>
</feature>
<feature type="region of interest" description="Disordered" evidence="2">
    <location>
        <begin position="63"/>
        <end position="185"/>
    </location>
</feature>
<proteinExistence type="predicted"/>
<organism evidence="3 4">
    <name type="scientific">Symbiodinium natans</name>
    <dbReference type="NCBI Taxonomy" id="878477"/>
    <lineage>
        <taxon>Eukaryota</taxon>
        <taxon>Sar</taxon>
        <taxon>Alveolata</taxon>
        <taxon>Dinophyceae</taxon>
        <taxon>Suessiales</taxon>
        <taxon>Symbiodiniaceae</taxon>
        <taxon>Symbiodinium</taxon>
    </lineage>
</organism>
<comment type="caution">
    <text evidence="3">The sequence shown here is derived from an EMBL/GenBank/DDBJ whole genome shotgun (WGS) entry which is preliminary data.</text>
</comment>
<dbReference type="Proteomes" id="UP000604046">
    <property type="component" value="Unassembled WGS sequence"/>
</dbReference>
<evidence type="ECO:0000256" key="2">
    <source>
        <dbReference type="SAM" id="MobiDB-lite"/>
    </source>
</evidence>
<feature type="compositionally biased region" description="Low complexity" evidence="2">
    <location>
        <begin position="131"/>
        <end position="141"/>
    </location>
</feature>
<keyword evidence="1" id="KW-0175">Coiled coil</keyword>
<gene>
    <name evidence="3" type="ORF">SNAT2548_LOCUS33162</name>
</gene>
<dbReference type="EMBL" id="CAJNDS010002743">
    <property type="protein sequence ID" value="CAE7581278.1"/>
    <property type="molecule type" value="Genomic_DNA"/>
</dbReference>
<feature type="coiled-coil region" evidence="1">
    <location>
        <begin position="199"/>
        <end position="301"/>
    </location>
</feature>
<evidence type="ECO:0000313" key="3">
    <source>
        <dbReference type="EMBL" id="CAE7581278.1"/>
    </source>
</evidence>
<protein>
    <submittedName>
        <fullName evidence="3">Uncharacterized protein</fullName>
    </submittedName>
</protein>
<dbReference type="AlphaFoldDB" id="A0A812UT90"/>